<dbReference type="InParanoid" id="A0A1Y2M3I4"/>
<keyword evidence="2" id="KW-1185">Reference proteome</keyword>
<gene>
    <name evidence="1" type="ORF">B5807_04733</name>
</gene>
<name>A0A1Y2M3I4_EPING</name>
<proteinExistence type="predicted"/>
<organism evidence="1 2">
    <name type="scientific">Epicoccum nigrum</name>
    <name type="common">Soil fungus</name>
    <name type="synonym">Epicoccum purpurascens</name>
    <dbReference type="NCBI Taxonomy" id="105696"/>
    <lineage>
        <taxon>Eukaryota</taxon>
        <taxon>Fungi</taxon>
        <taxon>Dikarya</taxon>
        <taxon>Ascomycota</taxon>
        <taxon>Pezizomycotina</taxon>
        <taxon>Dothideomycetes</taxon>
        <taxon>Pleosporomycetidae</taxon>
        <taxon>Pleosporales</taxon>
        <taxon>Pleosporineae</taxon>
        <taxon>Didymellaceae</taxon>
        <taxon>Epicoccum</taxon>
    </lineage>
</organism>
<dbReference type="AlphaFoldDB" id="A0A1Y2M3I4"/>
<dbReference type="EMBL" id="KZ107842">
    <property type="protein sequence ID" value="OSS50542.1"/>
    <property type="molecule type" value="Genomic_DNA"/>
</dbReference>
<evidence type="ECO:0000313" key="2">
    <source>
        <dbReference type="Proteomes" id="UP000193240"/>
    </source>
</evidence>
<evidence type="ECO:0000313" key="1">
    <source>
        <dbReference type="EMBL" id="OSS50542.1"/>
    </source>
</evidence>
<reference evidence="1 2" key="1">
    <citation type="journal article" date="2017" name="Genome Announc.">
        <title>Genome sequence of the saprophytic ascomycete Epicoccum nigrum ICMP 19927 strain isolated from New Zealand.</title>
        <authorList>
            <person name="Fokin M."/>
            <person name="Fleetwood D."/>
            <person name="Weir B.S."/>
            <person name="Villas-Boas S.G."/>
        </authorList>
    </citation>
    <scope>NUCLEOTIDE SEQUENCE [LARGE SCALE GENOMIC DNA]</scope>
    <source>
        <strain evidence="1 2">ICMP 19927</strain>
    </source>
</reference>
<sequence length="148" mass="17096">MDSKDLEDLEAIMALACGEGPPEAVRRGVRPYERDGTGRLLKLWKKFAGEILKSPDREIQKATPLETDVPLNIIKSYLWWRVKYGKGRIDGKAITVQTLRKEFYQIARHIARQTDKTWSVRDFADIKEFINTTLKSLKVPQLLRGPER</sequence>
<protein>
    <submittedName>
        <fullName evidence="1">Uncharacterized protein</fullName>
    </submittedName>
</protein>
<accession>A0A1Y2M3I4</accession>
<dbReference type="Proteomes" id="UP000193240">
    <property type="component" value="Unassembled WGS sequence"/>
</dbReference>